<evidence type="ECO:0000313" key="1">
    <source>
        <dbReference type="EMBL" id="GBM07500.1"/>
    </source>
</evidence>
<organism evidence="1 2">
    <name type="scientific">Araneus ventricosus</name>
    <name type="common">Orbweaver spider</name>
    <name type="synonym">Epeira ventricosa</name>
    <dbReference type="NCBI Taxonomy" id="182803"/>
    <lineage>
        <taxon>Eukaryota</taxon>
        <taxon>Metazoa</taxon>
        <taxon>Ecdysozoa</taxon>
        <taxon>Arthropoda</taxon>
        <taxon>Chelicerata</taxon>
        <taxon>Arachnida</taxon>
        <taxon>Araneae</taxon>
        <taxon>Araneomorphae</taxon>
        <taxon>Entelegynae</taxon>
        <taxon>Araneoidea</taxon>
        <taxon>Araneidae</taxon>
        <taxon>Araneus</taxon>
    </lineage>
</organism>
<name>A0A4Y2CSW7_ARAVE</name>
<proteinExistence type="predicted"/>
<protein>
    <submittedName>
        <fullName evidence="1">Uncharacterized protein</fullName>
    </submittedName>
</protein>
<reference evidence="1 2" key="1">
    <citation type="journal article" date="2019" name="Sci. Rep.">
        <title>Orb-weaving spider Araneus ventricosus genome elucidates the spidroin gene catalogue.</title>
        <authorList>
            <person name="Kono N."/>
            <person name="Nakamura H."/>
            <person name="Ohtoshi R."/>
            <person name="Moran D.A.P."/>
            <person name="Shinohara A."/>
            <person name="Yoshida Y."/>
            <person name="Fujiwara M."/>
            <person name="Mori M."/>
            <person name="Tomita M."/>
            <person name="Arakawa K."/>
        </authorList>
    </citation>
    <scope>NUCLEOTIDE SEQUENCE [LARGE SCALE GENOMIC DNA]</scope>
</reference>
<comment type="caution">
    <text evidence="1">The sequence shown here is derived from an EMBL/GenBank/DDBJ whole genome shotgun (WGS) entry which is preliminary data.</text>
</comment>
<sequence length="91" mass="10272">MSEHFTGKGEPRKFPLSNNEPLLSLDGRYDVLKRRTQAFMYVFLTASRIPSSLHTPKVCCLLSSPTFQVNAIQKSCHFGDLSGLKFRAVPR</sequence>
<dbReference type="AlphaFoldDB" id="A0A4Y2CSW7"/>
<evidence type="ECO:0000313" key="2">
    <source>
        <dbReference type="Proteomes" id="UP000499080"/>
    </source>
</evidence>
<dbReference type="EMBL" id="BGPR01240386">
    <property type="protein sequence ID" value="GBM07500.1"/>
    <property type="molecule type" value="Genomic_DNA"/>
</dbReference>
<gene>
    <name evidence="1" type="ORF">AVEN_125215_1</name>
</gene>
<keyword evidence="2" id="KW-1185">Reference proteome</keyword>
<dbReference type="Proteomes" id="UP000499080">
    <property type="component" value="Unassembled WGS sequence"/>
</dbReference>
<accession>A0A4Y2CSW7</accession>